<proteinExistence type="predicted"/>
<evidence type="ECO:0000313" key="2">
    <source>
        <dbReference type="EMBL" id="QNN66141.1"/>
    </source>
</evidence>
<dbReference type="AlphaFoldDB" id="A0A7G9SE66"/>
<keyword evidence="1" id="KW-0812">Transmembrane</keyword>
<organism evidence="2 3">
    <name type="scientific">Sphingomonas rhizophila</name>
    <dbReference type="NCBI Taxonomy" id="2071607"/>
    <lineage>
        <taxon>Bacteria</taxon>
        <taxon>Pseudomonadati</taxon>
        <taxon>Pseudomonadota</taxon>
        <taxon>Alphaproteobacteria</taxon>
        <taxon>Sphingomonadales</taxon>
        <taxon>Sphingomonadaceae</taxon>
        <taxon>Sphingomonas</taxon>
    </lineage>
</organism>
<keyword evidence="3" id="KW-1185">Reference proteome</keyword>
<keyword evidence="1" id="KW-0472">Membrane</keyword>
<sequence>MWNRGPRPEEGGVLAIRSNFRRFRASQKGATAIEYGLIAALIVVAMIGALGQLGGGAGGMWTKVRDAVLNNG</sequence>
<protein>
    <submittedName>
        <fullName evidence="2">Flp family type IVb pilin</fullName>
    </submittedName>
</protein>
<reference evidence="2 3" key="1">
    <citation type="submission" date="2020-08" db="EMBL/GenBank/DDBJ databases">
        <title>Genome sequence of Sphingomonas rhizophila KACC 19189T.</title>
        <authorList>
            <person name="Hyun D.-W."/>
            <person name="Bae J.-W."/>
        </authorList>
    </citation>
    <scope>NUCLEOTIDE SEQUENCE [LARGE SCALE GENOMIC DNA]</scope>
    <source>
        <strain evidence="2 3">KACC 19189</strain>
    </source>
</reference>
<keyword evidence="1" id="KW-1133">Transmembrane helix</keyword>
<evidence type="ECO:0000313" key="3">
    <source>
        <dbReference type="Proteomes" id="UP000515955"/>
    </source>
</evidence>
<name>A0A7G9SE66_9SPHN</name>
<dbReference type="KEGG" id="srhi:H9L12_02575"/>
<dbReference type="Pfam" id="PF04964">
    <property type="entry name" value="Flp_Fap"/>
    <property type="match status" value="1"/>
</dbReference>
<accession>A0A7G9SE66</accession>
<feature type="transmembrane region" description="Helical" evidence="1">
    <location>
        <begin position="32"/>
        <end position="53"/>
    </location>
</feature>
<gene>
    <name evidence="2" type="ORF">H9L12_02575</name>
</gene>
<evidence type="ECO:0000256" key="1">
    <source>
        <dbReference type="SAM" id="Phobius"/>
    </source>
</evidence>
<dbReference type="EMBL" id="CP060717">
    <property type="protein sequence ID" value="QNN66141.1"/>
    <property type="molecule type" value="Genomic_DNA"/>
</dbReference>
<dbReference type="InterPro" id="IPR007047">
    <property type="entry name" value="Flp_Fap"/>
</dbReference>
<dbReference type="Proteomes" id="UP000515955">
    <property type="component" value="Chromosome"/>
</dbReference>